<dbReference type="STRING" id="6205.A0A0R3XAT8"/>
<dbReference type="Proteomes" id="UP000274429">
    <property type="component" value="Unassembled WGS sequence"/>
</dbReference>
<accession>A0A0R3XAT8</accession>
<keyword evidence="1" id="KW-1133">Transmembrane helix</keyword>
<reference evidence="2 3" key="2">
    <citation type="submission" date="2018-11" db="EMBL/GenBank/DDBJ databases">
        <authorList>
            <consortium name="Pathogen Informatics"/>
        </authorList>
    </citation>
    <scope>NUCLEOTIDE SEQUENCE [LARGE SCALE GENOMIC DNA]</scope>
</reference>
<name>A0A0R3XAT8_HYDTA</name>
<proteinExistence type="predicted"/>
<gene>
    <name evidence="2" type="ORF">TTAC_LOCUS10648</name>
</gene>
<sequence length="82" mass="8927">MAKQKSSVMTSAVPPFLPSSLSILTKARDFKPEGHTHDSGKITPGYALFIGVAGVLILLLSTVLLTVDKRVDEIVYREKITQ</sequence>
<keyword evidence="3" id="KW-1185">Reference proteome</keyword>
<dbReference type="WBParaSite" id="TTAC_0001066501-mRNA-1">
    <property type="protein sequence ID" value="TTAC_0001066501-mRNA-1"/>
    <property type="gene ID" value="TTAC_0001066501"/>
</dbReference>
<dbReference type="AlphaFoldDB" id="A0A0R3XAT8"/>
<evidence type="ECO:0000313" key="2">
    <source>
        <dbReference type="EMBL" id="VDM35628.1"/>
    </source>
</evidence>
<keyword evidence="1" id="KW-0812">Transmembrane</keyword>
<protein>
    <submittedName>
        <fullName evidence="4">Essential MCU regulator, mitochondrial</fullName>
    </submittedName>
</protein>
<organism evidence="4">
    <name type="scientific">Hydatigena taeniaeformis</name>
    <name type="common">Feline tapeworm</name>
    <name type="synonym">Taenia taeniaeformis</name>
    <dbReference type="NCBI Taxonomy" id="6205"/>
    <lineage>
        <taxon>Eukaryota</taxon>
        <taxon>Metazoa</taxon>
        <taxon>Spiralia</taxon>
        <taxon>Lophotrochozoa</taxon>
        <taxon>Platyhelminthes</taxon>
        <taxon>Cestoda</taxon>
        <taxon>Eucestoda</taxon>
        <taxon>Cyclophyllidea</taxon>
        <taxon>Taeniidae</taxon>
        <taxon>Hydatigera</taxon>
    </lineage>
</organism>
<feature type="transmembrane region" description="Helical" evidence="1">
    <location>
        <begin position="46"/>
        <end position="67"/>
    </location>
</feature>
<reference evidence="4" key="1">
    <citation type="submission" date="2017-02" db="UniProtKB">
        <authorList>
            <consortium name="WormBaseParasite"/>
        </authorList>
    </citation>
    <scope>IDENTIFICATION</scope>
</reference>
<evidence type="ECO:0000313" key="4">
    <source>
        <dbReference type="WBParaSite" id="TTAC_0001066501-mRNA-1"/>
    </source>
</evidence>
<dbReference type="EMBL" id="UYWX01021987">
    <property type="protein sequence ID" value="VDM35628.1"/>
    <property type="molecule type" value="Genomic_DNA"/>
</dbReference>
<keyword evidence="1" id="KW-0472">Membrane</keyword>
<evidence type="ECO:0000313" key="3">
    <source>
        <dbReference type="Proteomes" id="UP000274429"/>
    </source>
</evidence>
<evidence type="ECO:0000256" key="1">
    <source>
        <dbReference type="SAM" id="Phobius"/>
    </source>
</evidence>
<dbReference type="OrthoDB" id="6283877at2759"/>